<evidence type="ECO:0000259" key="2">
    <source>
        <dbReference type="PROSITE" id="PS51208"/>
    </source>
</evidence>
<keyword evidence="1" id="KW-0732">Signal</keyword>
<dbReference type="SUPFAM" id="SSF103515">
    <property type="entry name" value="Autotransporter"/>
    <property type="match status" value="1"/>
</dbReference>
<protein>
    <submittedName>
        <fullName evidence="3">Outer membrane autotransporter protein</fullName>
    </submittedName>
</protein>
<organism evidence="3 4">
    <name type="scientific">Brucella daejeonensis</name>
    <dbReference type="NCBI Taxonomy" id="659015"/>
    <lineage>
        <taxon>Bacteria</taxon>
        <taxon>Pseudomonadati</taxon>
        <taxon>Pseudomonadota</taxon>
        <taxon>Alphaproteobacteria</taxon>
        <taxon>Hyphomicrobiales</taxon>
        <taxon>Brucellaceae</taxon>
        <taxon>Brucella/Ochrobactrum group</taxon>
        <taxon>Brucella</taxon>
    </lineage>
</organism>
<dbReference type="InterPro" id="IPR005546">
    <property type="entry name" value="Autotransporte_beta"/>
</dbReference>
<proteinExistence type="predicted"/>
<dbReference type="InterPro" id="IPR043990">
    <property type="entry name" value="AC_1"/>
</dbReference>
<dbReference type="RefSeq" id="WP_328700546.1">
    <property type="nucleotide sequence ID" value="NZ_JACIJG010000025.1"/>
</dbReference>
<dbReference type="Pfam" id="PF12951">
    <property type="entry name" value="PATR"/>
    <property type="match status" value="7"/>
</dbReference>
<dbReference type="NCBIfam" id="TIGR04393">
    <property type="entry name" value="rpt_T5SS_PEPC"/>
    <property type="match status" value="1"/>
</dbReference>
<dbReference type="Proteomes" id="UP000555546">
    <property type="component" value="Unassembled WGS sequence"/>
</dbReference>
<dbReference type="PANTHER" id="PTHR35037:SF3">
    <property type="entry name" value="C-TERMINAL REGION OF AIDA-LIKE PROTEIN"/>
    <property type="match status" value="1"/>
</dbReference>
<dbReference type="Gene3D" id="2.160.20.20">
    <property type="match status" value="2"/>
</dbReference>
<accession>A0A7W9EPV6</accession>
<keyword evidence="4" id="KW-1185">Reference proteome</keyword>
<name>A0A7W9EPV6_9HYPH</name>
<dbReference type="SUPFAM" id="SSF51126">
    <property type="entry name" value="Pectin lyase-like"/>
    <property type="match status" value="4"/>
</dbReference>
<dbReference type="GO" id="GO:0019867">
    <property type="term" value="C:outer membrane"/>
    <property type="evidence" value="ECO:0007669"/>
    <property type="project" value="InterPro"/>
</dbReference>
<reference evidence="3 4" key="1">
    <citation type="submission" date="2020-08" db="EMBL/GenBank/DDBJ databases">
        <title>Genomic Encyclopedia of Type Strains, Phase IV (KMG-IV): sequencing the most valuable type-strain genomes for metagenomic binning, comparative biology and taxonomic classification.</title>
        <authorList>
            <person name="Goeker M."/>
        </authorList>
    </citation>
    <scope>NUCLEOTIDE SEQUENCE [LARGE SCALE GENOMIC DNA]</scope>
    <source>
        <strain evidence="3 4">DSM 26944</strain>
    </source>
</reference>
<evidence type="ECO:0000313" key="3">
    <source>
        <dbReference type="EMBL" id="MBB5704191.1"/>
    </source>
</evidence>
<dbReference type="InterPro" id="IPR006315">
    <property type="entry name" value="OM_autotransptr_brl_dom"/>
</dbReference>
<evidence type="ECO:0000256" key="1">
    <source>
        <dbReference type="ARBA" id="ARBA00022729"/>
    </source>
</evidence>
<gene>
    <name evidence="3" type="ORF">FHS76_004107</name>
</gene>
<dbReference type="InterPro" id="IPR036709">
    <property type="entry name" value="Autotransporte_beta_dom_sf"/>
</dbReference>
<dbReference type="InterPro" id="IPR011050">
    <property type="entry name" value="Pectin_lyase_fold/virulence"/>
</dbReference>
<dbReference type="EMBL" id="JACIJG010000025">
    <property type="protein sequence ID" value="MBB5704191.1"/>
    <property type="molecule type" value="Genomic_DNA"/>
</dbReference>
<evidence type="ECO:0000313" key="4">
    <source>
        <dbReference type="Proteomes" id="UP000555546"/>
    </source>
</evidence>
<dbReference type="NCBIfam" id="TIGR01414">
    <property type="entry name" value="autotrans_barl"/>
    <property type="match status" value="1"/>
</dbReference>
<comment type="caution">
    <text evidence="3">The sequence shown here is derived from an EMBL/GenBank/DDBJ whole genome shotgun (WGS) entry which is preliminary data.</text>
</comment>
<dbReference type="InterPro" id="IPR013425">
    <property type="entry name" value="Autotrns_rpt"/>
</dbReference>
<dbReference type="PROSITE" id="PS51208">
    <property type="entry name" value="AUTOTRANSPORTER"/>
    <property type="match status" value="1"/>
</dbReference>
<dbReference type="InterPro" id="IPR030895">
    <property type="entry name" value="T5SS_PEPC_rpt"/>
</dbReference>
<dbReference type="NCBIfam" id="TIGR02601">
    <property type="entry name" value="autotrns_rpt"/>
    <property type="match status" value="6"/>
</dbReference>
<dbReference type="Pfam" id="PF18883">
    <property type="entry name" value="AC_1"/>
    <property type="match status" value="1"/>
</dbReference>
<dbReference type="InterPro" id="IPR012332">
    <property type="entry name" value="Autotransporter_pectin_lyase_C"/>
</dbReference>
<dbReference type="Gene3D" id="2.40.128.130">
    <property type="entry name" value="Autotransporter beta-domain"/>
    <property type="match status" value="1"/>
</dbReference>
<sequence>MLTISNGGAVSTGAETVLGFSATRIGQIEVKDAGSTLTVGTYLHVGEAGTGWLIIKDGGVVDVQAGMIIAAQTGSVGELDIGYGAAPGTLKTDSVTFGAGTGAINFDHTDNNYIFDPSISGPGTINQKAGTTVLTGDNSGFTGTLNINGGVLSASAENNLGASSGTLHFDGGTLQATEHMNLVRDVTLTSAGGTISVDSGKIVNIGNVIANDGAADGSFTKSGDGTLVMFAANTYTGGTTVSGGVLKLGDGMVDGSIVGDIALSGGDLVVNNLGATALDGDISGTGSLTQIGPGTLTLSGNNDYSGGTNLSAGVISVEQDDNLGTGALYFNGGTLAVTGTHFNSLTNAIDWGAGGGTFDIADANNNFEVSGVFSDSGDLTKSGAGTLSLSGDSSSFSGNTNVNEGTLLLNGGLLGDNAGSQTVNVASGAALGGDGTIGGATTIADGGSLFGQSGQQLAFGQGLTLDNNSQVDVSLNGGPSTQALFDVTGDLTIGGTFNIDQDSVMGVGVYRIFGYTGTLTDNGMTIGGVPTGDDASNFELQTSIDHEVNLVNNAGRDFFFWDGNGPGDDGIIQGGDGTWDGTNTNWTGLDGSANSNWRNDSFAVFGNDPGTGQSGGNVVIDAGFTPSVNGMQFMNTGYRLSGSPITLGGTGDPVIIVGDGAADSANITAEINSVIEGADGLYKSGLGNLILTGANTYTGDTTVNEGTLTLGDGGSIDASSDIILANTRYGHGNLVIDKDQAFTLANAISGIGAVVKDGTGTTTFAGDNTFTGGLTVKGGTAQAGIANTAFGSGNVTVNGGATLDLADFNETVGSLIGKTSGDGNIDLGSGTLTLNQNLHGDFSGTISGTGGLTKNGDGDLVLYGANDYSGDTTVNKGTLAQGAAGGFSGASSYTVANGASLELGGFDTTMAALSNGGDVTFGGTGGAVLNVSGDYHGDGGTLHMSAVLGGDNSLTDRMNVGGDTSGNSKIDITNRKGFGEKTNNGIEIIDVGGNSGGTFTLNGDYKTKDGQQAIMTDSAYAYTLQKGGTNTPDDGNWYLVSQYDKPGPDPDCHKTNTCPPNPGRFSPAAPVYESYTATLQALNKLPTLQQRVGERYWGNATNTNGNDQPVAGETDSRAIWGRIEGAHNRAENGSTAGTLHNDIDTLIMRAGVDGQFYEGDNGRLIAGITGQYGNAHSDIDNRTGDGSGTIETQGWGLGATATWYGNSGFYLDAQAQANWYDSNLSVDAVNPTLKDGNKGFGYALSLEAGQRIAIDKNWSLTPQAQLMWSSVDFDTFNDTYGARISNRDGDSLTARLGLAANYANAWKCDDGLMVNTSVYGIANLYQELMGDARMNYAGTHMATYGDDTWGGIGAGGTYAWADNKYALYGEGSINTSLNHFTDSYALKGNVGFKARW</sequence>
<dbReference type="SMART" id="SM00869">
    <property type="entry name" value="Autotransporter"/>
    <property type="match status" value="1"/>
</dbReference>
<dbReference type="CDD" id="cd01344">
    <property type="entry name" value="PL2_Passenger_AT"/>
    <property type="match status" value="1"/>
</dbReference>
<feature type="domain" description="Autotransporter" evidence="2">
    <location>
        <begin position="1112"/>
        <end position="1396"/>
    </location>
</feature>
<dbReference type="Pfam" id="PF03797">
    <property type="entry name" value="Autotransporter"/>
    <property type="match status" value="1"/>
</dbReference>
<dbReference type="InterPro" id="IPR051551">
    <property type="entry name" value="Autotransporter_adhesion"/>
</dbReference>
<dbReference type="PANTHER" id="PTHR35037">
    <property type="entry name" value="C-TERMINAL REGION OF AIDA-LIKE PROTEIN"/>
    <property type="match status" value="1"/>
</dbReference>